<name>A0ACB5SY97_AMBMO</name>
<gene>
    <name evidence="1" type="ORF">Amon02_000253200</name>
</gene>
<evidence type="ECO:0000313" key="1">
    <source>
        <dbReference type="EMBL" id="GME76289.1"/>
    </source>
</evidence>
<sequence length="506" mass="56795">MVDSVALQWKGLVIPKPGEASDEDGERNIDDWDDLLSLIGSNFASDIRQQIVDQLGYTTSAGIGRVKTLAKLASGFKKPNRQTIVRNDAVGPFLKNFKLTDFWSMGGKNGEAIMAKLDVPYSSQGDEIGYIRNHFELKDLYLLFPDDRELASRLYKIIRGELADELQPKIDLKSMGSNKNFRGNSVSSSKDLLPWFEVYVGDLLLRIQELDEENQTRKRPTKLGITFRNKALEIHSKQCTLVPIKDIEELRKKLLQLCADLLKGLEESWTGSRMYPSTNCGINIGSFKDVDGFNSLDDLAKNIRKKKRNIHDGIEHGTEINKATTNFKINNNELFESNYVSRKSESTQLQPVKRSKVKNDIISSLGNMKRLSSSPSPSLVIDPESTLVMAAESSFEADIRSSNSYADAIKDNSDIKTQDSTATDATLQSTADEFLCEKCGAKLPLSDKVEHQDYHLALSLDSKFKSTEKMSYGERLLMNRKPNNSKTRKTKSKVNANNKGQSRLPF</sequence>
<evidence type="ECO:0000313" key="2">
    <source>
        <dbReference type="Proteomes" id="UP001165064"/>
    </source>
</evidence>
<accession>A0ACB5SY97</accession>
<proteinExistence type="predicted"/>
<reference evidence="1" key="1">
    <citation type="submission" date="2023-04" db="EMBL/GenBank/DDBJ databases">
        <title>Ambrosiozyma monospora NBRC 10751.</title>
        <authorList>
            <person name="Ichikawa N."/>
            <person name="Sato H."/>
            <person name="Tonouchi N."/>
        </authorList>
    </citation>
    <scope>NUCLEOTIDE SEQUENCE</scope>
    <source>
        <strain evidence="1">NBRC 10751</strain>
    </source>
</reference>
<organism evidence="1 2">
    <name type="scientific">Ambrosiozyma monospora</name>
    <name type="common">Yeast</name>
    <name type="synonym">Endomycopsis monosporus</name>
    <dbReference type="NCBI Taxonomy" id="43982"/>
    <lineage>
        <taxon>Eukaryota</taxon>
        <taxon>Fungi</taxon>
        <taxon>Dikarya</taxon>
        <taxon>Ascomycota</taxon>
        <taxon>Saccharomycotina</taxon>
        <taxon>Pichiomycetes</taxon>
        <taxon>Pichiales</taxon>
        <taxon>Pichiaceae</taxon>
        <taxon>Ambrosiozyma</taxon>
    </lineage>
</organism>
<protein>
    <submittedName>
        <fullName evidence="1">Unnamed protein product</fullName>
    </submittedName>
</protein>
<dbReference type="Proteomes" id="UP001165064">
    <property type="component" value="Unassembled WGS sequence"/>
</dbReference>
<keyword evidence="2" id="KW-1185">Reference proteome</keyword>
<dbReference type="EMBL" id="BSXS01001476">
    <property type="protein sequence ID" value="GME76289.1"/>
    <property type="molecule type" value="Genomic_DNA"/>
</dbReference>
<comment type="caution">
    <text evidence="1">The sequence shown here is derived from an EMBL/GenBank/DDBJ whole genome shotgun (WGS) entry which is preliminary data.</text>
</comment>